<dbReference type="AlphaFoldDB" id="A0AAE0TKP0"/>
<accession>A0AAE0TKP0</accession>
<proteinExistence type="predicted"/>
<name>A0AAE0TKP0_9BIVA</name>
<keyword evidence="2" id="KW-1185">Reference proteome</keyword>
<dbReference type="EMBL" id="JAEAOA010002309">
    <property type="protein sequence ID" value="KAK3612247.1"/>
    <property type="molecule type" value="Genomic_DNA"/>
</dbReference>
<reference evidence="1" key="1">
    <citation type="journal article" date="2021" name="Genome Biol. Evol.">
        <title>A High-Quality Reference Genome for a Parasitic Bivalve with Doubly Uniparental Inheritance (Bivalvia: Unionida).</title>
        <authorList>
            <person name="Smith C.H."/>
        </authorList>
    </citation>
    <scope>NUCLEOTIDE SEQUENCE</scope>
    <source>
        <strain evidence="1">CHS0354</strain>
    </source>
</reference>
<evidence type="ECO:0000313" key="2">
    <source>
        <dbReference type="Proteomes" id="UP001195483"/>
    </source>
</evidence>
<organism evidence="1 2">
    <name type="scientific">Potamilus streckersoni</name>
    <dbReference type="NCBI Taxonomy" id="2493646"/>
    <lineage>
        <taxon>Eukaryota</taxon>
        <taxon>Metazoa</taxon>
        <taxon>Spiralia</taxon>
        <taxon>Lophotrochozoa</taxon>
        <taxon>Mollusca</taxon>
        <taxon>Bivalvia</taxon>
        <taxon>Autobranchia</taxon>
        <taxon>Heteroconchia</taxon>
        <taxon>Palaeoheterodonta</taxon>
        <taxon>Unionida</taxon>
        <taxon>Unionoidea</taxon>
        <taxon>Unionidae</taxon>
        <taxon>Ambleminae</taxon>
        <taxon>Lampsilini</taxon>
        <taxon>Potamilus</taxon>
    </lineage>
</organism>
<reference evidence="1" key="2">
    <citation type="journal article" date="2021" name="Genome Biol. Evol.">
        <title>Developing a high-quality reference genome for a parasitic bivalve with doubly uniparental inheritance (Bivalvia: Unionida).</title>
        <authorList>
            <person name="Smith C.H."/>
        </authorList>
    </citation>
    <scope>NUCLEOTIDE SEQUENCE</scope>
    <source>
        <strain evidence="1">CHS0354</strain>
        <tissue evidence="1">Mantle</tissue>
    </source>
</reference>
<sequence length="142" mass="15562">MQPILRLPQGCQYTITIPVYDYDGDIVRCRKASRNEDECGGICDAFPAEFDEDACLILFNATYDGWYGVAVQIEDFSKANPGQPLSSIPLQFLVYVPPSQKGCVARPEFLPPTRPKDSCIGVPTGTPLLEPIVAQSHALGQK</sequence>
<comment type="caution">
    <text evidence="1">The sequence shown here is derived from an EMBL/GenBank/DDBJ whole genome shotgun (WGS) entry which is preliminary data.</text>
</comment>
<evidence type="ECO:0000313" key="1">
    <source>
        <dbReference type="EMBL" id="KAK3612247.1"/>
    </source>
</evidence>
<protein>
    <submittedName>
        <fullName evidence="1">Uncharacterized protein</fullName>
    </submittedName>
</protein>
<dbReference type="Proteomes" id="UP001195483">
    <property type="component" value="Unassembled WGS sequence"/>
</dbReference>
<gene>
    <name evidence="1" type="ORF">CHS0354_039529</name>
</gene>
<reference evidence="1" key="3">
    <citation type="submission" date="2023-05" db="EMBL/GenBank/DDBJ databases">
        <authorList>
            <person name="Smith C.H."/>
        </authorList>
    </citation>
    <scope>NUCLEOTIDE SEQUENCE</scope>
    <source>
        <strain evidence="1">CHS0354</strain>
        <tissue evidence="1">Mantle</tissue>
    </source>
</reference>